<dbReference type="WBParaSite" id="PSAMB.scaffold167size70346.g2840.t1">
    <property type="protein sequence ID" value="PSAMB.scaffold167size70346.g2840.t1"/>
    <property type="gene ID" value="PSAMB.scaffold167size70346.g2840"/>
</dbReference>
<feature type="region of interest" description="Disordered" evidence="1">
    <location>
        <begin position="95"/>
        <end position="128"/>
    </location>
</feature>
<feature type="compositionally biased region" description="Low complexity" evidence="1">
    <location>
        <begin position="23"/>
        <end position="34"/>
    </location>
</feature>
<evidence type="ECO:0000313" key="2">
    <source>
        <dbReference type="Proteomes" id="UP000887566"/>
    </source>
</evidence>
<evidence type="ECO:0000256" key="1">
    <source>
        <dbReference type="SAM" id="MobiDB-lite"/>
    </source>
</evidence>
<protein>
    <submittedName>
        <fullName evidence="3">Uncharacterized protein</fullName>
    </submittedName>
</protein>
<dbReference type="Proteomes" id="UP000887566">
    <property type="component" value="Unplaced"/>
</dbReference>
<reference evidence="3" key="1">
    <citation type="submission" date="2022-11" db="UniProtKB">
        <authorList>
            <consortium name="WormBaseParasite"/>
        </authorList>
    </citation>
    <scope>IDENTIFICATION</scope>
</reference>
<feature type="compositionally biased region" description="Polar residues" evidence="1">
    <location>
        <begin position="101"/>
        <end position="117"/>
    </location>
</feature>
<accession>A0A914V9M7</accession>
<organism evidence="2 3">
    <name type="scientific">Plectus sambesii</name>
    <dbReference type="NCBI Taxonomy" id="2011161"/>
    <lineage>
        <taxon>Eukaryota</taxon>
        <taxon>Metazoa</taxon>
        <taxon>Ecdysozoa</taxon>
        <taxon>Nematoda</taxon>
        <taxon>Chromadorea</taxon>
        <taxon>Plectida</taxon>
        <taxon>Plectina</taxon>
        <taxon>Plectoidea</taxon>
        <taxon>Plectidae</taxon>
        <taxon>Plectus</taxon>
    </lineage>
</organism>
<evidence type="ECO:0000313" key="3">
    <source>
        <dbReference type="WBParaSite" id="PSAMB.scaffold167size70346.g2840.t1"/>
    </source>
</evidence>
<feature type="region of interest" description="Disordered" evidence="1">
    <location>
        <begin position="8"/>
        <end position="42"/>
    </location>
</feature>
<keyword evidence="2" id="KW-1185">Reference proteome</keyword>
<proteinExistence type="predicted"/>
<name>A0A914V9M7_9BILA</name>
<dbReference type="AlphaFoldDB" id="A0A914V9M7"/>
<sequence length="128" mass="14564">MIIIIRLRPRERSPSKHTRAELRTPPTTDTTALARTDRSDRSVQRRLLNKGCLGRRRPVGRWNRMAVISRAGTQDGHHAFRAGDHHALRAEAVRRRRSVNQRHPSPSLDLSSASNCLSPPASYSYDEH</sequence>
<feature type="compositionally biased region" description="Basic and acidic residues" evidence="1">
    <location>
        <begin position="8"/>
        <end position="22"/>
    </location>
</feature>